<evidence type="ECO:0000313" key="10">
    <source>
        <dbReference type="Proteomes" id="UP000078572"/>
    </source>
</evidence>
<evidence type="ECO:0000256" key="4">
    <source>
        <dbReference type="ARBA" id="ARBA00022475"/>
    </source>
</evidence>
<dbReference type="Gene3D" id="1.20.1720.10">
    <property type="entry name" value="Multidrug resistance protein D"/>
    <property type="match status" value="1"/>
</dbReference>
<keyword evidence="5 8" id="KW-0812">Transmembrane</keyword>
<feature type="transmembrane region" description="Helical" evidence="8">
    <location>
        <begin position="377"/>
        <end position="397"/>
    </location>
</feature>
<keyword evidence="8" id="KW-0997">Cell inner membrane</keyword>
<dbReference type="RefSeq" id="WP_064803424.1">
    <property type="nucleotide sequence ID" value="NZ_CP016022.1"/>
</dbReference>
<dbReference type="Pfam" id="PF07690">
    <property type="entry name" value="MFS_1"/>
    <property type="match status" value="1"/>
</dbReference>
<dbReference type="PANTHER" id="PTHR43124:SF3">
    <property type="entry name" value="CHLORAMPHENICOL EFFLUX PUMP RV0191"/>
    <property type="match status" value="1"/>
</dbReference>
<evidence type="ECO:0000256" key="6">
    <source>
        <dbReference type="ARBA" id="ARBA00022989"/>
    </source>
</evidence>
<feature type="transmembrane region" description="Helical" evidence="8">
    <location>
        <begin position="56"/>
        <end position="75"/>
    </location>
</feature>
<accession>A0A191ZWK5</accession>
<protein>
    <recommendedName>
        <fullName evidence="8">Bcr/CflA family efflux transporter</fullName>
    </recommendedName>
</protein>
<dbReference type="InterPro" id="IPR036259">
    <property type="entry name" value="MFS_trans_sf"/>
</dbReference>
<comment type="subcellular location">
    <subcellularLocation>
        <location evidence="8">Cell inner membrane</location>
        <topology evidence="8">Multi-pass membrane protein</topology>
    </subcellularLocation>
    <subcellularLocation>
        <location evidence="1">Cell membrane</location>
        <topology evidence="1">Multi-pass membrane protein</topology>
    </subcellularLocation>
</comment>
<evidence type="ECO:0000256" key="1">
    <source>
        <dbReference type="ARBA" id="ARBA00004651"/>
    </source>
</evidence>
<gene>
    <name evidence="9" type="ORF">A9Y76_08170</name>
</gene>
<reference evidence="10" key="1">
    <citation type="submission" date="2016-06" db="EMBL/GenBank/DDBJ databases">
        <authorList>
            <person name="Xu Y."/>
            <person name="Nagy A."/>
            <person name="Yan X."/>
            <person name="Kim S.W."/>
            <person name="Haley B."/>
            <person name="Liu N.T."/>
            <person name="Nou X."/>
        </authorList>
    </citation>
    <scope>NUCLEOTIDE SEQUENCE [LARGE SCALE GENOMIC DNA]</scope>
    <source>
        <strain evidence="10">ATCC 49129</strain>
    </source>
</reference>
<feature type="transmembrane region" description="Helical" evidence="8">
    <location>
        <begin position="145"/>
        <end position="167"/>
    </location>
</feature>
<keyword evidence="7 8" id="KW-0472">Membrane</keyword>
<dbReference type="EMBL" id="CP016022">
    <property type="protein sequence ID" value="ANJ72446.1"/>
    <property type="molecule type" value="Genomic_DNA"/>
</dbReference>
<evidence type="ECO:0000256" key="5">
    <source>
        <dbReference type="ARBA" id="ARBA00022692"/>
    </source>
</evidence>
<feature type="transmembrane region" description="Helical" evidence="8">
    <location>
        <begin position="87"/>
        <end position="110"/>
    </location>
</feature>
<dbReference type="GO" id="GO:0042910">
    <property type="term" value="F:xenobiotic transmembrane transporter activity"/>
    <property type="evidence" value="ECO:0007669"/>
    <property type="project" value="InterPro"/>
</dbReference>
<feature type="transmembrane region" description="Helical" evidence="8">
    <location>
        <begin position="173"/>
        <end position="195"/>
    </location>
</feature>
<feature type="transmembrane region" description="Helical" evidence="8">
    <location>
        <begin position="258"/>
        <end position="277"/>
    </location>
</feature>
<feature type="transmembrane region" description="Helical" evidence="8">
    <location>
        <begin position="224"/>
        <end position="243"/>
    </location>
</feature>
<dbReference type="PANTHER" id="PTHR43124">
    <property type="entry name" value="PURINE EFFLUX PUMP PBUE"/>
    <property type="match status" value="1"/>
</dbReference>
<dbReference type="STRING" id="190721.ACS15_1735"/>
<dbReference type="PROSITE" id="PS50850">
    <property type="entry name" value="MFS"/>
    <property type="match status" value="1"/>
</dbReference>
<dbReference type="InterPro" id="IPR004812">
    <property type="entry name" value="Efflux_drug-R_Bcr/CmlA"/>
</dbReference>
<evidence type="ECO:0000256" key="8">
    <source>
        <dbReference type="RuleBase" id="RU365088"/>
    </source>
</evidence>
<dbReference type="SUPFAM" id="SSF103473">
    <property type="entry name" value="MFS general substrate transporter"/>
    <property type="match status" value="1"/>
</dbReference>
<feature type="transmembrane region" description="Helical" evidence="8">
    <location>
        <begin position="116"/>
        <end position="133"/>
    </location>
</feature>
<dbReference type="InterPro" id="IPR011701">
    <property type="entry name" value="MFS"/>
</dbReference>
<keyword evidence="6 8" id="KW-1133">Transmembrane helix</keyword>
<comment type="similarity">
    <text evidence="2 8">Belongs to the major facilitator superfamily. Bcr/CmlA family.</text>
</comment>
<dbReference type="GeneID" id="61525990"/>
<proteinExistence type="inferred from homology"/>
<feature type="transmembrane region" description="Helical" evidence="8">
    <location>
        <begin position="318"/>
        <end position="338"/>
    </location>
</feature>
<dbReference type="InterPro" id="IPR050189">
    <property type="entry name" value="MFS_Efflux_Transporters"/>
</dbReference>
<evidence type="ECO:0000313" key="9">
    <source>
        <dbReference type="EMBL" id="ANJ72446.1"/>
    </source>
</evidence>
<evidence type="ECO:0000256" key="3">
    <source>
        <dbReference type="ARBA" id="ARBA00022448"/>
    </source>
</evidence>
<organism evidence="9 10">
    <name type="scientific">Ralstonia insidiosa</name>
    <dbReference type="NCBI Taxonomy" id="190721"/>
    <lineage>
        <taxon>Bacteria</taxon>
        <taxon>Pseudomonadati</taxon>
        <taxon>Pseudomonadota</taxon>
        <taxon>Betaproteobacteria</taxon>
        <taxon>Burkholderiales</taxon>
        <taxon>Burkholderiaceae</taxon>
        <taxon>Ralstonia</taxon>
    </lineage>
</organism>
<keyword evidence="4" id="KW-1003">Cell membrane</keyword>
<keyword evidence="3 8" id="KW-0813">Transport</keyword>
<dbReference type="OrthoDB" id="9814303at2"/>
<dbReference type="InterPro" id="IPR020846">
    <property type="entry name" value="MFS_dom"/>
</dbReference>
<keyword evidence="10" id="KW-1185">Reference proteome</keyword>
<dbReference type="Proteomes" id="UP000078572">
    <property type="component" value="Chromosome 1"/>
</dbReference>
<feature type="transmembrane region" description="Helical" evidence="8">
    <location>
        <begin position="350"/>
        <end position="371"/>
    </location>
</feature>
<dbReference type="GO" id="GO:0005886">
    <property type="term" value="C:plasma membrane"/>
    <property type="evidence" value="ECO:0007669"/>
    <property type="project" value="UniProtKB-SubCell"/>
</dbReference>
<sequence length="416" mass="43226">MDTTTHRPSLTPHLTIPQGILLTTLVLLSASGLVASDINLPGMPLAAQALDAPITALQQTFSVYVIGLAVAQALYGALSDTYGRRRLVIGGMAVYALASIACALAPSVALFGLARVFQALGAGAGMVIGRAIIGDIFDAKRAARIFTTIMPIVGASPALAPLVGGYLTDYVSWRAPFLLTAALGVAAVVLMLLYIPETMPQARRQRSAFVTFRNYPMLLRQPRFWTYALNLCVAYAAYLGYLAASPVILEHMGLGPKAASTCYISLSVTYIFSNLVSRHFAGRYALDRLLGVGYAFFALGAVCLVGVALVGVSTPWPVIFAISIITLANGVLIPLSFAGGVTSFPSTAGAASGLMGAMHLAAGSAAIYMVAALPGTVSALAAFVACVAAFGCIAFPLSLRLARQSEEVPAITCAAR</sequence>
<name>A0A191ZWK5_9RALS</name>
<dbReference type="GO" id="GO:1990961">
    <property type="term" value="P:xenobiotic detoxification by transmembrane export across the plasma membrane"/>
    <property type="evidence" value="ECO:0007669"/>
    <property type="project" value="InterPro"/>
</dbReference>
<dbReference type="AlphaFoldDB" id="A0A191ZWK5"/>
<feature type="transmembrane region" description="Helical" evidence="8">
    <location>
        <begin position="20"/>
        <end position="36"/>
    </location>
</feature>
<dbReference type="NCBIfam" id="TIGR00710">
    <property type="entry name" value="efflux_Bcr_CflA"/>
    <property type="match status" value="1"/>
</dbReference>
<feature type="transmembrane region" description="Helical" evidence="8">
    <location>
        <begin position="289"/>
        <end position="312"/>
    </location>
</feature>
<dbReference type="CDD" id="cd17320">
    <property type="entry name" value="MFS_MdfA_MDR_like"/>
    <property type="match status" value="1"/>
</dbReference>
<evidence type="ECO:0000256" key="2">
    <source>
        <dbReference type="ARBA" id="ARBA00006236"/>
    </source>
</evidence>
<evidence type="ECO:0000256" key="7">
    <source>
        <dbReference type="ARBA" id="ARBA00023136"/>
    </source>
</evidence>